<evidence type="ECO:0000313" key="1">
    <source>
        <dbReference type="EMBL" id="CAE0113750.1"/>
    </source>
</evidence>
<evidence type="ECO:0008006" key="2">
    <source>
        <dbReference type="Google" id="ProtNLM"/>
    </source>
</evidence>
<protein>
    <recommendedName>
        <fullName evidence="2">STI1 domain-containing protein</fullName>
    </recommendedName>
</protein>
<gene>
    <name evidence="1" type="ORF">HERI1096_LOCUS14424</name>
</gene>
<proteinExistence type="predicted"/>
<sequence>MNDVDLAMAGWAQLSQNPDKMQELWKSFKDPEVMAKAQEMLSDPVYMAAAKKKVQQLQAQAQQRGMLDANGMPVSGAATSAAQAMGISVEDMKMAGVAAGVGGAAEARQWEIENAESYRSGEINDAELGMANLQQASRDPAMLKQAMDMFRDPNTMAEVKKMMADPAFAAQAQRMVEKMKASGGLPDFSQLGAAMGNSAGGGAQAELERLRRENAALRAASGFAPHDEL</sequence>
<accession>A0A7S3EXD9</accession>
<dbReference type="EMBL" id="HBHX01025829">
    <property type="protein sequence ID" value="CAE0113750.1"/>
    <property type="molecule type" value="Transcribed_RNA"/>
</dbReference>
<name>A0A7S3EXD9_9EUKA</name>
<organism evidence="1">
    <name type="scientific">Haptolina ericina</name>
    <dbReference type="NCBI Taxonomy" id="156174"/>
    <lineage>
        <taxon>Eukaryota</taxon>
        <taxon>Haptista</taxon>
        <taxon>Haptophyta</taxon>
        <taxon>Prymnesiophyceae</taxon>
        <taxon>Prymnesiales</taxon>
        <taxon>Prymnesiaceae</taxon>
        <taxon>Haptolina</taxon>
    </lineage>
</organism>
<reference evidence="1" key="1">
    <citation type="submission" date="2021-01" db="EMBL/GenBank/DDBJ databases">
        <authorList>
            <person name="Corre E."/>
            <person name="Pelletier E."/>
            <person name="Niang G."/>
            <person name="Scheremetjew M."/>
            <person name="Finn R."/>
            <person name="Kale V."/>
            <person name="Holt S."/>
            <person name="Cochrane G."/>
            <person name="Meng A."/>
            <person name="Brown T."/>
            <person name="Cohen L."/>
        </authorList>
    </citation>
    <scope>NUCLEOTIDE SEQUENCE</scope>
    <source>
        <strain evidence="1">CCMP281</strain>
    </source>
</reference>
<dbReference type="AlphaFoldDB" id="A0A7S3EXD9"/>